<evidence type="ECO:0000313" key="3">
    <source>
        <dbReference type="Proteomes" id="UP000799324"/>
    </source>
</evidence>
<gene>
    <name evidence="2" type="ORF">K491DRAFT_493156</name>
</gene>
<dbReference type="InterPro" id="IPR052895">
    <property type="entry name" value="HetReg/Transcr_Mod"/>
</dbReference>
<keyword evidence="3" id="KW-1185">Reference proteome</keyword>
<proteinExistence type="predicted"/>
<reference evidence="2" key="1">
    <citation type="journal article" date="2020" name="Stud. Mycol.">
        <title>101 Dothideomycetes genomes: a test case for predicting lifestyles and emergence of pathogens.</title>
        <authorList>
            <person name="Haridas S."/>
            <person name="Albert R."/>
            <person name="Binder M."/>
            <person name="Bloem J."/>
            <person name="Labutti K."/>
            <person name="Salamov A."/>
            <person name="Andreopoulos B."/>
            <person name="Baker S."/>
            <person name="Barry K."/>
            <person name="Bills G."/>
            <person name="Bluhm B."/>
            <person name="Cannon C."/>
            <person name="Castanera R."/>
            <person name="Culley D."/>
            <person name="Daum C."/>
            <person name="Ezra D."/>
            <person name="Gonzalez J."/>
            <person name="Henrissat B."/>
            <person name="Kuo A."/>
            <person name="Liang C."/>
            <person name="Lipzen A."/>
            <person name="Lutzoni F."/>
            <person name="Magnuson J."/>
            <person name="Mondo S."/>
            <person name="Nolan M."/>
            <person name="Ohm R."/>
            <person name="Pangilinan J."/>
            <person name="Park H.-J."/>
            <person name="Ramirez L."/>
            <person name="Alfaro M."/>
            <person name="Sun H."/>
            <person name="Tritt A."/>
            <person name="Yoshinaga Y."/>
            <person name="Zwiers L.-H."/>
            <person name="Turgeon B."/>
            <person name="Goodwin S."/>
            <person name="Spatafora J."/>
            <person name="Crous P."/>
            <person name="Grigoriev I."/>
        </authorList>
    </citation>
    <scope>NUCLEOTIDE SEQUENCE</scope>
    <source>
        <strain evidence="2">CBS 122681</strain>
    </source>
</reference>
<protein>
    <submittedName>
        <fullName evidence="2">Uncharacterized protein</fullName>
    </submittedName>
</protein>
<feature type="compositionally biased region" description="Low complexity" evidence="1">
    <location>
        <begin position="29"/>
        <end position="39"/>
    </location>
</feature>
<dbReference type="EMBL" id="MU004371">
    <property type="protein sequence ID" value="KAF2653993.1"/>
    <property type="molecule type" value="Genomic_DNA"/>
</dbReference>
<sequence>MPPAVLLPTPLFNRSTATSALHYLDTHPSHSTNSTSRSRQSSERHSVVAAMSSPSTLQPGPPKNSLVSDTNQDFTSAMNMLPGENHIVEKLFNFYRAHDAARRKFQGLEIGLENSTNEGPMRQATALTPDPFLEFLLGRIGASLMSPSPQGEYELIFIVHLLPGDLGDLFLRLIYEGSRRSLPAFMAATTKDCASEAVLGWASFMPSTLPIAEAAILAPADLIDRHASSVLMSTSLIVNALTVSPGQGQLEWLALAADAVTTETQRKVDLAWYAVYERLNAASCNSLVMDEALMTETTFARYNELYSLLTGAFVLGTTARVTYEARRNWAEKCRKQRLTVAYTVRTVMRRVHRALRCDNPGQRVKIYESWLKGEWDAPSILFPLSDIRQIVVDLDADSHIHLLPDEVIETLVLRYRGLRAVCARARSLSRRIELWGHARDILNEGCRIETFGDLRHMLWRREQLANLLVGTANFPHQSAEELDVGGSEEAMLLDALRSSRDIRDSIDRIAEGDPTRKLSTDLVDIFSTWESSWDAIIQDGLNSVLHPVRVPMVNSFSVFEGKQIPGQAMVGTTVKPEARPRVLWDLVFNTTIEAEYTWLPWIAVSHSWKQAAGSHYCSINERKNIIPWATRAEINNVREAILQLGFTVAWMDKICLRQRGRDGIDSAQRISEWATDIPLMDIAYQKAAKILVYLEGAGKPMLGRQTFRAQESWLHRKWTAQEIPQGVPVVIGNGSKCLQGDFETLCEQAILSWHSLRHKSSSTSGLCRLCEDIRSRFRAIHHLRILPQDPPELDLLTAVWHLVRGRSAGCEADHVFSLLSLLRVYRRPLYNPKYTRDQAVALVKDHLSEGQLAVLADERQAHLFEGMFSKVWPFSRKTFDLLSAFRPDIISRPQGPATGSVWLHGSISEKMKAFQAADIMPETGDNLTAINYICSTKGQICWCQKFIDSVESFTDIHIMGYFFLWHGQEYCCVANPNTMLQDFDKEVAPALAAATHLLLSEDRFICVLLRRRKDLGLDVPAYDILELFNTYVSTASQTWTRVPPSVTTVAVMVHIEEANWKAGVTSNSD</sequence>
<dbReference type="Proteomes" id="UP000799324">
    <property type="component" value="Unassembled WGS sequence"/>
</dbReference>
<dbReference type="PANTHER" id="PTHR24148">
    <property type="entry name" value="ANKYRIN REPEAT DOMAIN-CONTAINING PROTEIN 39 HOMOLOG-RELATED"/>
    <property type="match status" value="1"/>
</dbReference>
<name>A0A6A6T510_9PLEO</name>
<dbReference type="AlphaFoldDB" id="A0A6A6T510"/>
<accession>A0A6A6T510</accession>
<dbReference type="PANTHER" id="PTHR24148:SF64">
    <property type="entry name" value="HETEROKARYON INCOMPATIBILITY DOMAIN-CONTAINING PROTEIN"/>
    <property type="match status" value="1"/>
</dbReference>
<organism evidence="2 3">
    <name type="scientific">Lophiostoma macrostomum CBS 122681</name>
    <dbReference type="NCBI Taxonomy" id="1314788"/>
    <lineage>
        <taxon>Eukaryota</taxon>
        <taxon>Fungi</taxon>
        <taxon>Dikarya</taxon>
        <taxon>Ascomycota</taxon>
        <taxon>Pezizomycotina</taxon>
        <taxon>Dothideomycetes</taxon>
        <taxon>Pleosporomycetidae</taxon>
        <taxon>Pleosporales</taxon>
        <taxon>Lophiostomataceae</taxon>
        <taxon>Lophiostoma</taxon>
    </lineage>
</organism>
<feature type="region of interest" description="Disordered" evidence="1">
    <location>
        <begin position="25"/>
        <end position="67"/>
    </location>
</feature>
<evidence type="ECO:0000256" key="1">
    <source>
        <dbReference type="SAM" id="MobiDB-lite"/>
    </source>
</evidence>
<evidence type="ECO:0000313" key="2">
    <source>
        <dbReference type="EMBL" id="KAF2653993.1"/>
    </source>
</evidence>
<dbReference type="OrthoDB" id="5418601at2759"/>